<dbReference type="EMBL" id="CP094358">
    <property type="protein sequence ID" value="UOB18434.1"/>
    <property type="molecule type" value="Genomic_DNA"/>
</dbReference>
<keyword evidence="1" id="KW-1133">Transmembrane helix</keyword>
<evidence type="ECO:0000313" key="3">
    <source>
        <dbReference type="Proteomes" id="UP000831290"/>
    </source>
</evidence>
<protein>
    <submittedName>
        <fullName evidence="2">Uncharacterized protein</fullName>
    </submittedName>
</protein>
<dbReference type="Proteomes" id="UP000831290">
    <property type="component" value="Chromosome"/>
</dbReference>
<reference evidence="2" key="1">
    <citation type="submission" date="2022-03" db="EMBL/GenBank/DDBJ databases">
        <title>Description of Abyssus ytuae gen. nov., sp. nov., a novel member of the family Flavobacteriaceae isolated from the sediment of Mariana Trench.</title>
        <authorList>
            <person name="Zhang J."/>
            <person name="Xu X."/>
        </authorList>
    </citation>
    <scope>NUCLEOTIDE SEQUENCE</scope>
    <source>
        <strain evidence="2">MT3330</strain>
    </source>
</reference>
<evidence type="ECO:0000256" key="1">
    <source>
        <dbReference type="SAM" id="Phobius"/>
    </source>
</evidence>
<sequence length="204" mass="23530">MDLKSLKDIPSSFSLVKKALIFCFVVTILVSTGSLFWAYYTTRTLKNTAYVLTKDGHAALMQAINENEIDSYRKPEIIHHINMFHLAFWEIDQFNYERKINDALYLAGDAGKRLYKTLEASGHFAKISTENLTQKIEVDSIVVNDEVYPYSGNFYGKLRVLRTDQKVESVNGFKAKFILYNVARTNKNPHGLLIENYHLDLNEY</sequence>
<gene>
    <name evidence="2" type="ORF">MQE35_03880</name>
</gene>
<keyword evidence="1" id="KW-0812">Transmembrane</keyword>
<name>A0A9E6ZM97_9FLAO</name>
<feature type="transmembrane region" description="Helical" evidence="1">
    <location>
        <begin position="20"/>
        <end position="40"/>
    </location>
</feature>
<dbReference type="KEGG" id="fbm:MQE35_03880"/>
<dbReference type="AlphaFoldDB" id="A0A9E6ZM97"/>
<proteinExistence type="predicted"/>
<dbReference type="RefSeq" id="WP_255844654.1">
    <property type="nucleotide sequence ID" value="NZ_CP094358.1"/>
</dbReference>
<evidence type="ECO:0000313" key="2">
    <source>
        <dbReference type="EMBL" id="UOB18434.1"/>
    </source>
</evidence>
<keyword evidence="1" id="KW-0472">Membrane</keyword>
<keyword evidence="3" id="KW-1185">Reference proteome</keyword>
<accession>A0A9E6ZM97</accession>
<organism evidence="2 3">
    <name type="scientific">Abyssalbus ytuae</name>
    <dbReference type="NCBI Taxonomy" id="2926907"/>
    <lineage>
        <taxon>Bacteria</taxon>
        <taxon>Pseudomonadati</taxon>
        <taxon>Bacteroidota</taxon>
        <taxon>Flavobacteriia</taxon>
        <taxon>Flavobacteriales</taxon>
        <taxon>Flavobacteriaceae</taxon>
        <taxon>Abyssalbus</taxon>
    </lineage>
</organism>